<evidence type="ECO:0000313" key="2">
    <source>
        <dbReference type="Proteomes" id="UP000324689"/>
    </source>
</evidence>
<dbReference type="RefSeq" id="WP_301337515.1">
    <property type="nucleotide sequence ID" value="NZ_BHVQ01000031.1"/>
</dbReference>
<comment type="caution">
    <text evidence="1">The sequence shown here is derived from an EMBL/GenBank/DDBJ whole genome shotgun (WGS) entry which is preliminary data.</text>
</comment>
<protein>
    <submittedName>
        <fullName evidence="1">Dimodular nonribosomal peptide synthase</fullName>
    </submittedName>
</protein>
<proteinExistence type="predicted"/>
<dbReference type="SUPFAM" id="SSF56801">
    <property type="entry name" value="Acetyl-CoA synthetase-like"/>
    <property type="match status" value="1"/>
</dbReference>
<dbReference type="Gene3D" id="3.30.300.30">
    <property type="match status" value="1"/>
</dbReference>
<gene>
    <name evidence="1" type="primary">dhbF</name>
    <name evidence="1" type="ORF">MiTs_02583</name>
</gene>
<dbReference type="AlphaFoldDB" id="A0A5A5RVR7"/>
<name>A0A5A5RVR7_MICAE</name>
<reference evidence="1 2" key="1">
    <citation type="submission" date="2018-09" db="EMBL/GenBank/DDBJ databases">
        <title>Evolutionary history of phycoerythrin pigmentation in the water bloom-forming cyanobacterium Microcystis aeruginosa.</title>
        <authorList>
            <person name="Tanabe Y."/>
            <person name="Tanabe Y."/>
            <person name="Yamaguchi H."/>
        </authorList>
    </citation>
    <scope>NUCLEOTIDE SEQUENCE [LARGE SCALE GENOMIC DNA]</scope>
    <source>
        <strain evidence="1 2">NIES-2521</strain>
    </source>
</reference>
<dbReference type="InterPro" id="IPR045851">
    <property type="entry name" value="AMP-bd_C_sf"/>
</dbReference>
<sequence>MRTDHKNPKLSCQKLAEVFLSNPLIEDCYFMVREGELVAYLVSSGAWNSEQLSSELQSQLPDNLLPDIYVQISSLPLTDSGDVDETALKNIEIIDDHQVQETEEKLRSLSDIDQVAAVITSKKIKILPLHLSDLLPVKPEKKK</sequence>
<dbReference type="EMBL" id="BHVQ01000031">
    <property type="protein sequence ID" value="GCA80574.1"/>
    <property type="molecule type" value="Genomic_DNA"/>
</dbReference>
<accession>A0A5A5RVR7</accession>
<organism evidence="1 2">
    <name type="scientific">Microcystis aeruginosa NIES-2521</name>
    <dbReference type="NCBI Taxonomy" id="2303983"/>
    <lineage>
        <taxon>Bacteria</taxon>
        <taxon>Bacillati</taxon>
        <taxon>Cyanobacteriota</taxon>
        <taxon>Cyanophyceae</taxon>
        <taxon>Oscillatoriophycideae</taxon>
        <taxon>Chroococcales</taxon>
        <taxon>Microcystaceae</taxon>
        <taxon>Microcystis</taxon>
    </lineage>
</organism>
<evidence type="ECO:0000313" key="1">
    <source>
        <dbReference type="EMBL" id="GCA80574.1"/>
    </source>
</evidence>
<dbReference type="Proteomes" id="UP000324689">
    <property type="component" value="Unassembled WGS sequence"/>
</dbReference>